<proteinExistence type="predicted"/>
<feature type="region of interest" description="Disordered" evidence="1">
    <location>
        <begin position="43"/>
        <end position="87"/>
    </location>
</feature>
<reference evidence="2" key="1">
    <citation type="submission" date="2018-04" db="EMBL/GenBank/DDBJ databases">
        <title>WGS assembly of Panicum hallii.</title>
        <authorList>
            <person name="Lovell J."/>
            <person name="Jenkins J."/>
            <person name="Lowry D."/>
            <person name="Mamidi S."/>
            <person name="Sreedasyam A."/>
            <person name="Weng X."/>
            <person name="Barry K."/>
            <person name="Bonette J."/>
            <person name="Campitelli B."/>
            <person name="Daum C."/>
            <person name="Gordon S."/>
            <person name="Gould B."/>
            <person name="Lipzen A."/>
            <person name="Macqueen A."/>
            <person name="Palacio-Mejia J."/>
            <person name="Plott C."/>
            <person name="Shakirov E."/>
            <person name="Shu S."/>
            <person name="Yoshinaga Y."/>
            <person name="Zane M."/>
            <person name="Rokhsar D."/>
            <person name="Grimwood J."/>
            <person name="Schmutz J."/>
            <person name="Juenger T."/>
        </authorList>
    </citation>
    <scope>NUCLEOTIDE SEQUENCE [LARGE SCALE GENOMIC DNA]</scope>
    <source>
        <strain evidence="2">FIL2</strain>
    </source>
</reference>
<sequence length="121" mass="12555">MRDASCRCAWSGGALAPRPGQPCGCAQSGIGGRGLRVCTRPTRGCGRAARRGSRGAGRRSSGRSDESRGAGRGGSVRLAGAEREATGEKAVAAEGVLWKMIIRYRGVSVNIRIAINNCDPI</sequence>
<evidence type="ECO:0000256" key="1">
    <source>
        <dbReference type="SAM" id="MobiDB-lite"/>
    </source>
</evidence>
<protein>
    <submittedName>
        <fullName evidence="2">Uncharacterized protein</fullName>
    </submittedName>
</protein>
<accession>A0A2S3GSL1</accession>
<evidence type="ECO:0000313" key="2">
    <source>
        <dbReference type="EMBL" id="PAN07684.1"/>
    </source>
</evidence>
<organism evidence="2">
    <name type="scientific">Panicum hallii</name>
    <dbReference type="NCBI Taxonomy" id="206008"/>
    <lineage>
        <taxon>Eukaryota</taxon>
        <taxon>Viridiplantae</taxon>
        <taxon>Streptophyta</taxon>
        <taxon>Embryophyta</taxon>
        <taxon>Tracheophyta</taxon>
        <taxon>Spermatophyta</taxon>
        <taxon>Magnoliopsida</taxon>
        <taxon>Liliopsida</taxon>
        <taxon>Poales</taxon>
        <taxon>Poaceae</taxon>
        <taxon>PACMAD clade</taxon>
        <taxon>Panicoideae</taxon>
        <taxon>Panicodae</taxon>
        <taxon>Paniceae</taxon>
        <taxon>Panicinae</taxon>
        <taxon>Panicum</taxon>
        <taxon>Panicum sect. Panicum</taxon>
    </lineage>
</organism>
<dbReference type="EMBL" id="CM008046">
    <property type="protein sequence ID" value="PAN07684.1"/>
    <property type="molecule type" value="Genomic_DNA"/>
</dbReference>
<name>A0A2S3GSL1_9POAL</name>
<feature type="compositionally biased region" description="Basic residues" evidence="1">
    <location>
        <begin position="48"/>
        <end position="61"/>
    </location>
</feature>
<dbReference type="Gramene" id="PAN07684">
    <property type="protein sequence ID" value="PAN07684"/>
    <property type="gene ID" value="PAHAL_1G355100"/>
</dbReference>
<gene>
    <name evidence="2" type="ORF">PAHAL_1G355100</name>
</gene>
<dbReference type="AlphaFoldDB" id="A0A2S3GSL1"/>
<dbReference type="Proteomes" id="UP000243499">
    <property type="component" value="Chromosome 1"/>
</dbReference>